<accession>A0ABV8QQ56</accession>
<name>A0ABV8QQ56_9BACT</name>
<dbReference type="EMBL" id="JBHSCZ010000001">
    <property type="protein sequence ID" value="MFC4261896.1"/>
    <property type="molecule type" value="Genomic_DNA"/>
</dbReference>
<proteinExistence type="predicted"/>
<reference evidence="2" key="1">
    <citation type="journal article" date="2019" name="Int. J. Syst. Evol. Microbiol.">
        <title>The Global Catalogue of Microorganisms (GCM) 10K type strain sequencing project: providing services to taxonomists for standard genome sequencing and annotation.</title>
        <authorList>
            <consortium name="The Broad Institute Genomics Platform"/>
            <consortium name="The Broad Institute Genome Sequencing Center for Infectious Disease"/>
            <person name="Wu L."/>
            <person name="Ma J."/>
        </authorList>
    </citation>
    <scope>NUCLEOTIDE SEQUENCE [LARGE SCALE GENOMIC DNA]</scope>
    <source>
        <strain evidence="2">CECT 8289</strain>
    </source>
</reference>
<keyword evidence="2" id="KW-1185">Reference proteome</keyword>
<organism evidence="1 2">
    <name type="scientific">Ferruginibacter yonginensis</name>
    <dbReference type="NCBI Taxonomy" id="1310416"/>
    <lineage>
        <taxon>Bacteria</taxon>
        <taxon>Pseudomonadati</taxon>
        <taxon>Bacteroidota</taxon>
        <taxon>Chitinophagia</taxon>
        <taxon>Chitinophagales</taxon>
        <taxon>Chitinophagaceae</taxon>
        <taxon>Ferruginibacter</taxon>
    </lineage>
</organism>
<protein>
    <recommendedName>
        <fullName evidence="3">HTH cro/C1-type domain-containing protein</fullName>
    </recommendedName>
</protein>
<dbReference type="RefSeq" id="WP_379707028.1">
    <property type="nucleotide sequence ID" value="NZ_JBHSCZ010000001.1"/>
</dbReference>
<sequence>MNTTRVLTQKEELGNKLKAIKQDVTAEDKKEYIKENDTTPQTISRYLKGGVLDISTGIKMLTFFSQKIQERNALINNTKTA</sequence>
<comment type="caution">
    <text evidence="1">The sequence shown here is derived from an EMBL/GenBank/DDBJ whole genome shotgun (WGS) entry which is preliminary data.</text>
</comment>
<evidence type="ECO:0000313" key="2">
    <source>
        <dbReference type="Proteomes" id="UP001595907"/>
    </source>
</evidence>
<dbReference type="Proteomes" id="UP001595907">
    <property type="component" value="Unassembled WGS sequence"/>
</dbReference>
<evidence type="ECO:0000313" key="1">
    <source>
        <dbReference type="EMBL" id="MFC4261896.1"/>
    </source>
</evidence>
<gene>
    <name evidence="1" type="ORF">ACFOWM_03335</name>
</gene>
<evidence type="ECO:0008006" key="3">
    <source>
        <dbReference type="Google" id="ProtNLM"/>
    </source>
</evidence>